<keyword evidence="3" id="KW-1185">Reference proteome</keyword>
<keyword evidence="1" id="KW-0732">Signal</keyword>
<evidence type="ECO:0000313" key="3">
    <source>
        <dbReference type="Proteomes" id="UP001176059"/>
    </source>
</evidence>
<evidence type="ECO:0000256" key="1">
    <source>
        <dbReference type="SAM" id="SignalP"/>
    </source>
</evidence>
<feature type="chain" id="PRO_5041290577" evidence="1">
    <location>
        <begin position="19"/>
        <end position="108"/>
    </location>
</feature>
<name>A0AA38J7I7_9AGAR</name>
<evidence type="ECO:0000313" key="2">
    <source>
        <dbReference type="EMBL" id="KAJ3714545.1"/>
    </source>
</evidence>
<accession>A0AA38J7I7</accession>
<dbReference type="EMBL" id="JANVFO010000091">
    <property type="protein sequence ID" value="KAJ3714545.1"/>
    <property type="molecule type" value="Genomic_DNA"/>
</dbReference>
<organism evidence="2 3">
    <name type="scientific">Lentinula guzmanii</name>
    <dbReference type="NCBI Taxonomy" id="2804957"/>
    <lineage>
        <taxon>Eukaryota</taxon>
        <taxon>Fungi</taxon>
        <taxon>Dikarya</taxon>
        <taxon>Basidiomycota</taxon>
        <taxon>Agaricomycotina</taxon>
        <taxon>Agaricomycetes</taxon>
        <taxon>Agaricomycetidae</taxon>
        <taxon>Agaricales</taxon>
        <taxon>Marasmiineae</taxon>
        <taxon>Omphalotaceae</taxon>
        <taxon>Lentinula</taxon>
    </lineage>
</organism>
<protein>
    <submittedName>
        <fullName evidence="2">Uncharacterized protein</fullName>
    </submittedName>
</protein>
<sequence length="108" mass="11826">MKFASAFVLLASAIAVCAAPVEEARAIANHDESFKFTTSYGRSVEGSVVESAIAERDGADPDNFFSRYYTKAFERVKGAFADDDVIVAARAVADPDEIFARYYERVVN</sequence>
<dbReference type="Proteomes" id="UP001176059">
    <property type="component" value="Unassembled WGS sequence"/>
</dbReference>
<proteinExistence type="predicted"/>
<comment type="caution">
    <text evidence="2">The sequence shown here is derived from an EMBL/GenBank/DDBJ whole genome shotgun (WGS) entry which is preliminary data.</text>
</comment>
<reference evidence="2" key="2">
    <citation type="journal article" date="2023" name="Proc. Natl. Acad. Sci. U.S.A.">
        <title>A global phylogenomic analysis of the shiitake genus Lentinula.</title>
        <authorList>
            <person name="Sierra-Patev S."/>
            <person name="Min B."/>
            <person name="Naranjo-Ortiz M."/>
            <person name="Looney B."/>
            <person name="Konkel Z."/>
            <person name="Slot J.C."/>
            <person name="Sakamoto Y."/>
            <person name="Steenwyk J.L."/>
            <person name="Rokas A."/>
            <person name="Carro J."/>
            <person name="Camarero S."/>
            <person name="Ferreira P."/>
            <person name="Molpeceres G."/>
            <person name="Ruiz-Duenas F.J."/>
            <person name="Serrano A."/>
            <person name="Henrissat B."/>
            <person name="Drula E."/>
            <person name="Hughes K.W."/>
            <person name="Mata J.L."/>
            <person name="Ishikawa N.K."/>
            <person name="Vargas-Isla R."/>
            <person name="Ushijima S."/>
            <person name="Smith C.A."/>
            <person name="Donoghue J."/>
            <person name="Ahrendt S."/>
            <person name="Andreopoulos W."/>
            <person name="He G."/>
            <person name="LaButti K."/>
            <person name="Lipzen A."/>
            <person name="Ng V."/>
            <person name="Riley R."/>
            <person name="Sandor L."/>
            <person name="Barry K."/>
            <person name="Martinez A.T."/>
            <person name="Xiao Y."/>
            <person name="Gibbons J.G."/>
            <person name="Terashima K."/>
            <person name="Grigoriev I.V."/>
            <person name="Hibbett D."/>
        </authorList>
    </citation>
    <scope>NUCLEOTIDE SEQUENCE</scope>
    <source>
        <strain evidence="2">ET3784</strain>
    </source>
</reference>
<dbReference type="AlphaFoldDB" id="A0AA38J7I7"/>
<reference evidence="2" key="1">
    <citation type="submission" date="2022-08" db="EMBL/GenBank/DDBJ databases">
        <authorList>
            <consortium name="DOE Joint Genome Institute"/>
            <person name="Min B."/>
            <person name="Sierra-Patev S."/>
            <person name="Naranjo-Ortiz M."/>
            <person name="Looney B."/>
            <person name="Konkel Z."/>
            <person name="Slot J.C."/>
            <person name="Sakamoto Y."/>
            <person name="Steenwyk J.L."/>
            <person name="Rokas A."/>
            <person name="Carro J."/>
            <person name="Camarero S."/>
            <person name="Ferreira P."/>
            <person name="Molpeceres G."/>
            <person name="Ruiz-duenas F.J."/>
            <person name="Serrano A."/>
            <person name="Henrissat B."/>
            <person name="Drula E."/>
            <person name="Hughes K.W."/>
            <person name="Mata J.L."/>
            <person name="Ishikawa N.K."/>
            <person name="Vargas-Isla R."/>
            <person name="Ushijima S."/>
            <person name="Smith C.A."/>
            <person name="Ahrendt S."/>
            <person name="Andreopoulos W."/>
            <person name="He G."/>
            <person name="LaButti K."/>
            <person name="Lipzen A."/>
            <person name="Ng V."/>
            <person name="Riley R."/>
            <person name="Sandor L."/>
            <person name="Barry K."/>
            <person name="Martinez A.T."/>
            <person name="Xiao Y."/>
            <person name="Gibbons J.G."/>
            <person name="Terashima K."/>
            <person name="Hibbett D.S."/>
            <person name="Grigoriev I.V."/>
        </authorList>
    </citation>
    <scope>NUCLEOTIDE SEQUENCE</scope>
    <source>
        <strain evidence="2">ET3784</strain>
    </source>
</reference>
<feature type="signal peptide" evidence="1">
    <location>
        <begin position="1"/>
        <end position="18"/>
    </location>
</feature>
<gene>
    <name evidence="2" type="ORF">DFJ43DRAFT_878624</name>
</gene>